<dbReference type="InterPro" id="IPR012907">
    <property type="entry name" value="Peptidase_S11_C"/>
</dbReference>
<evidence type="ECO:0000313" key="16">
    <source>
        <dbReference type="Proteomes" id="UP001519288"/>
    </source>
</evidence>
<proteinExistence type="inferred from homology"/>
<dbReference type="Gene3D" id="3.40.710.10">
    <property type="entry name" value="DD-peptidase/beta-lactamase superfamily"/>
    <property type="match status" value="1"/>
</dbReference>
<sequence>MKFLVSHNSKRRILRKSVTSLLLINMLCMSISPIAMGGVALAAPAKKAAITSTTSTDALGLQVRSAILMEATTGQIIYSVNGDDPMPPASMTKMMTEYIVADQVKQGKLKWTDKVSTLENASKQIGSRVFLAQGDEHTVEQLYTAMAIASANDATVALAEKVAGTEQNFVKLMNDEAKRMGMKTAYFANSTGLNVGDMPENYRPSDPRETKMSAQDAATLAKYIVTDHPDFTKFTTIQSYKFRERDKTLLQNLDWMLEANKSNINFKQYAYPGLDGLKTGHTENAGNCFTGTAVRNGVRLISVVMGTDAKQQKSRFVETKKLLDYGFDNYELKQVVAPKTTVKGAEHVAIKKSKQSEVAVVTDQPVGFMVKKGANLSGIKPDVKWVDADKLVAPLKKGTVVGTVTYTYKSDNSATPTVKSVNLVTTEDAEKAGWFKLFLRAIGQFFADLFTAIKNLF</sequence>
<comment type="pathway">
    <text evidence="2">Cell wall biogenesis; peptidoglycan biosynthesis.</text>
</comment>
<dbReference type="InterPro" id="IPR001967">
    <property type="entry name" value="Peptidase_S11_N"/>
</dbReference>
<comment type="caution">
    <text evidence="15">The sequence shown here is derived from an EMBL/GenBank/DDBJ whole genome shotgun (WGS) entry which is preliminary data.</text>
</comment>
<dbReference type="GO" id="GO:0009002">
    <property type="term" value="F:serine-type D-Ala-D-Ala carboxypeptidase activity"/>
    <property type="evidence" value="ECO:0007669"/>
    <property type="project" value="UniProtKB-EC"/>
</dbReference>
<dbReference type="SMART" id="SM00936">
    <property type="entry name" value="PBP5_C"/>
    <property type="match status" value="1"/>
</dbReference>
<gene>
    <name evidence="15" type="ORF">J2Z69_003895</name>
</gene>
<dbReference type="EMBL" id="JAGGLD010000012">
    <property type="protein sequence ID" value="MBP2002784.1"/>
    <property type="molecule type" value="Genomic_DNA"/>
</dbReference>
<name>A0ABS4JQ81_9BACL</name>
<evidence type="ECO:0000256" key="9">
    <source>
        <dbReference type="ARBA" id="ARBA00022960"/>
    </source>
</evidence>
<dbReference type="Pfam" id="PF07943">
    <property type="entry name" value="PBP5_C"/>
    <property type="match status" value="1"/>
</dbReference>
<dbReference type="InterPro" id="IPR037167">
    <property type="entry name" value="Peptidase_S11_C_sf"/>
</dbReference>
<dbReference type="InterPro" id="IPR015956">
    <property type="entry name" value="Peniciliin-bd_prot_C_sf"/>
</dbReference>
<evidence type="ECO:0000256" key="12">
    <source>
        <dbReference type="ARBA" id="ARBA00034000"/>
    </source>
</evidence>
<reference evidence="15 16" key="1">
    <citation type="submission" date="2021-03" db="EMBL/GenBank/DDBJ databases">
        <title>Genomic Encyclopedia of Type Strains, Phase IV (KMG-IV): sequencing the most valuable type-strain genomes for metagenomic binning, comparative biology and taxonomic classification.</title>
        <authorList>
            <person name="Goeker M."/>
        </authorList>
    </citation>
    <scope>NUCLEOTIDE SEQUENCE [LARGE SCALE GENOMIC DNA]</scope>
    <source>
        <strain evidence="15 16">DSM 26806</strain>
    </source>
</reference>
<evidence type="ECO:0000256" key="4">
    <source>
        <dbReference type="ARBA" id="ARBA00012448"/>
    </source>
</evidence>
<evidence type="ECO:0000256" key="13">
    <source>
        <dbReference type="RuleBase" id="RU004016"/>
    </source>
</evidence>
<dbReference type="Proteomes" id="UP001519288">
    <property type="component" value="Unassembled WGS sequence"/>
</dbReference>
<evidence type="ECO:0000256" key="3">
    <source>
        <dbReference type="ARBA" id="ARBA00007164"/>
    </source>
</evidence>
<evidence type="ECO:0000256" key="2">
    <source>
        <dbReference type="ARBA" id="ARBA00004752"/>
    </source>
</evidence>
<keyword evidence="6" id="KW-0645">Protease</keyword>
<evidence type="ECO:0000256" key="6">
    <source>
        <dbReference type="ARBA" id="ARBA00022670"/>
    </source>
</evidence>
<keyword evidence="8 15" id="KW-0378">Hydrolase</keyword>
<evidence type="ECO:0000313" key="15">
    <source>
        <dbReference type="EMBL" id="MBP2002784.1"/>
    </source>
</evidence>
<evidence type="ECO:0000259" key="14">
    <source>
        <dbReference type="SMART" id="SM00936"/>
    </source>
</evidence>
<comment type="function">
    <text evidence="1">Removes C-terminal D-alanyl residues from sugar-peptide cell wall precursors.</text>
</comment>
<keyword evidence="11" id="KW-0961">Cell wall biogenesis/degradation</keyword>
<keyword evidence="16" id="KW-1185">Reference proteome</keyword>
<dbReference type="SUPFAM" id="SSF69189">
    <property type="entry name" value="Penicillin-binding protein associated domain"/>
    <property type="match status" value="1"/>
</dbReference>
<feature type="domain" description="Peptidase S11 D-Ala-D-Ala carboxypeptidase A C-terminal" evidence="14">
    <location>
        <begin position="330"/>
        <end position="431"/>
    </location>
</feature>
<dbReference type="EC" id="3.4.16.4" evidence="4"/>
<dbReference type="InterPro" id="IPR018044">
    <property type="entry name" value="Peptidase_S11"/>
</dbReference>
<comment type="similarity">
    <text evidence="3 13">Belongs to the peptidase S11 family.</text>
</comment>
<dbReference type="Pfam" id="PF00768">
    <property type="entry name" value="Peptidase_S11"/>
    <property type="match status" value="1"/>
</dbReference>
<evidence type="ECO:0000256" key="11">
    <source>
        <dbReference type="ARBA" id="ARBA00023316"/>
    </source>
</evidence>
<keyword evidence="7" id="KW-0732">Signal</keyword>
<evidence type="ECO:0000256" key="7">
    <source>
        <dbReference type="ARBA" id="ARBA00022729"/>
    </source>
</evidence>
<organism evidence="15 16">
    <name type="scientific">Paenibacillus shirakamiensis</name>
    <dbReference type="NCBI Taxonomy" id="1265935"/>
    <lineage>
        <taxon>Bacteria</taxon>
        <taxon>Bacillati</taxon>
        <taxon>Bacillota</taxon>
        <taxon>Bacilli</taxon>
        <taxon>Bacillales</taxon>
        <taxon>Paenibacillaceae</taxon>
        <taxon>Paenibacillus</taxon>
    </lineage>
</organism>
<dbReference type="PANTHER" id="PTHR21581">
    <property type="entry name" value="D-ALANYL-D-ALANINE CARBOXYPEPTIDASE"/>
    <property type="match status" value="1"/>
</dbReference>
<keyword evidence="10" id="KW-0573">Peptidoglycan synthesis</keyword>
<dbReference type="PRINTS" id="PR00725">
    <property type="entry name" value="DADACBPTASE1"/>
</dbReference>
<evidence type="ECO:0000256" key="8">
    <source>
        <dbReference type="ARBA" id="ARBA00022801"/>
    </source>
</evidence>
<dbReference type="PANTHER" id="PTHR21581:SF11">
    <property type="entry name" value="D-ALANYL-D-ALANINE CARBOXYPEPTIDASE DACA"/>
    <property type="match status" value="1"/>
</dbReference>
<keyword evidence="9" id="KW-0133">Cell shape</keyword>
<evidence type="ECO:0000256" key="10">
    <source>
        <dbReference type="ARBA" id="ARBA00022984"/>
    </source>
</evidence>
<keyword evidence="5 15" id="KW-0121">Carboxypeptidase</keyword>
<evidence type="ECO:0000256" key="5">
    <source>
        <dbReference type="ARBA" id="ARBA00022645"/>
    </source>
</evidence>
<protein>
    <recommendedName>
        <fullName evidence="4">serine-type D-Ala-D-Ala carboxypeptidase</fullName>
        <ecNumber evidence="4">3.4.16.4</ecNumber>
    </recommendedName>
</protein>
<accession>A0ABS4JQ81</accession>
<evidence type="ECO:0000256" key="1">
    <source>
        <dbReference type="ARBA" id="ARBA00003217"/>
    </source>
</evidence>
<comment type="catalytic activity">
    <reaction evidence="12">
        <text>Preferential cleavage: (Ac)2-L-Lys-D-Ala-|-D-Ala. Also transpeptidation of peptidyl-alanyl moieties that are N-acyl substituents of D-alanine.</text>
        <dbReference type="EC" id="3.4.16.4"/>
    </reaction>
</comment>
<dbReference type="Gene3D" id="2.60.410.10">
    <property type="entry name" value="D-Ala-D-Ala carboxypeptidase, C-terminal domain"/>
    <property type="match status" value="1"/>
</dbReference>
<dbReference type="InterPro" id="IPR012338">
    <property type="entry name" value="Beta-lactam/transpept-like"/>
</dbReference>
<dbReference type="SUPFAM" id="SSF56601">
    <property type="entry name" value="beta-lactamase/transpeptidase-like"/>
    <property type="match status" value="1"/>
</dbReference>